<dbReference type="OrthoDB" id="120976at2759"/>
<name>A0A1R2AT68_9CILI</name>
<dbReference type="InterPro" id="IPR032675">
    <property type="entry name" value="LRR_dom_sf"/>
</dbReference>
<reference evidence="1 2" key="1">
    <citation type="submission" date="2016-11" db="EMBL/GenBank/DDBJ databases">
        <title>The macronuclear genome of Stentor coeruleus: a giant cell with tiny introns.</title>
        <authorList>
            <person name="Slabodnick M."/>
            <person name="Ruby J.G."/>
            <person name="Reiff S.B."/>
            <person name="Swart E.C."/>
            <person name="Gosai S."/>
            <person name="Prabakaran S."/>
            <person name="Witkowska E."/>
            <person name="Larue G.E."/>
            <person name="Fisher S."/>
            <person name="Freeman R.M."/>
            <person name="Gunawardena J."/>
            <person name="Chu W."/>
            <person name="Stover N.A."/>
            <person name="Gregory B.D."/>
            <person name="Nowacki M."/>
            <person name="Derisi J."/>
            <person name="Roy S.W."/>
            <person name="Marshall W.F."/>
            <person name="Sood P."/>
        </authorList>
    </citation>
    <scope>NUCLEOTIDE SEQUENCE [LARGE SCALE GENOMIC DNA]</scope>
    <source>
        <strain evidence="1">WM001</strain>
    </source>
</reference>
<dbReference type="EMBL" id="MPUH01001449">
    <property type="protein sequence ID" value="OMJ67711.1"/>
    <property type="molecule type" value="Genomic_DNA"/>
</dbReference>
<dbReference type="InterPro" id="IPR001611">
    <property type="entry name" value="Leu-rich_rpt"/>
</dbReference>
<dbReference type="SUPFAM" id="SSF52047">
    <property type="entry name" value="RNI-like"/>
    <property type="match status" value="1"/>
</dbReference>
<gene>
    <name evidence="1" type="ORF">SteCoe_35058</name>
</gene>
<dbReference type="GO" id="GO:0031267">
    <property type="term" value="F:small GTPase binding"/>
    <property type="evidence" value="ECO:0007669"/>
    <property type="project" value="TreeGrafter"/>
</dbReference>
<dbReference type="GO" id="GO:0048471">
    <property type="term" value="C:perinuclear region of cytoplasm"/>
    <property type="evidence" value="ECO:0007669"/>
    <property type="project" value="TreeGrafter"/>
</dbReference>
<dbReference type="PANTHER" id="PTHR24113:SF15">
    <property type="entry name" value="NACHT DOMAIN-CONTAINING PROTEIN"/>
    <property type="match status" value="1"/>
</dbReference>
<dbReference type="PANTHER" id="PTHR24113">
    <property type="entry name" value="RAN GTPASE-ACTIVATING PROTEIN 1"/>
    <property type="match status" value="1"/>
</dbReference>
<sequence>MQRCLNCTNTSDFVCYCQSSNLTLCYKHASSHFVHEEIYLIPTLTSHRKIQPLIDILNGKKKKIKGFISQAEEIIGKCINDIHKAFTDIETKLNQCLSDIDNAIDKLKTLHFGKAEKYLAVHSFLFQENADLLNSDMVIFQQKYVYIEHITKKLFKVFSTTETLSQGISLCNLDKEFYEKEIERVKIQQKEKILRKTNNSNDDRSIMKSNRVKNRLLCDNFNGEANKDYYIDHSLLYSDYSRKITRISYTSTRFTDNQFEKIVQIFKNYEKIKSIEIEDVISNEYQFTIFCEYLSKVNYLKVLCLSYNLLGDANIQLLCKSITNMKRLYSLNLFQNLISNAGCIHLAKILSTFSNLMELDLGYNNIGPEGAEALKQSLPQLKLLEELSIDHNQLLPEGIMNIMIGIHTLPHISILNIAMNDGFDEGGLIIAEYARYLKCLTKLYIDIVTSADVKQSICEAVMKSCKVICTNDNDRVVIKRWQLD</sequence>
<dbReference type="GO" id="GO:0005829">
    <property type="term" value="C:cytosol"/>
    <property type="evidence" value="ECO:0007669"/>
    <property type="project" value="TreeGrafter"/>
</dbReference>
<proteinExistence type="predicted"/>
<dbReference type="GO" id="GO:0005634">
    <property type="term" value="C:nucleus"/>
    <property type="evidence" value="ECO:0007669"/>
    <property type="project" value="TreeGrafter"/>
</dbReference>
<dbReference type="Gene3D" id="3.80.10.10">
    <property type="entry name" value="Ribonuclease Inhibitor"/>
    <property type="match status" value="1"/>
</dbReference>
<dbReference type="SMART" id="SM00368">
    <property type="entry name" value="LRR_RI"/>
    <property type="match status" value="4"/>
</dbReference>
<dbReference type="AlphaFoldDB" id="A0A1R2AT68"/>
<dbReference type="GO" id="GO:0006913">
    <property type="term" value="P:nucleocytoplasmic transport"/>
    <property type="evidence" value="ECO:0007669"/>
    <property type="project" value="TreeGrafter"/>
</dbReference>
<accession>A0A1R2AT68</accession>
<evidence type="ECO:0008006" key="3">
    <source>
        <dbReference type="Google" id="ProtNLM"/>
    </source>
</evidence>
<keyword evidence="2" id="KW-1185">Reference proteome</keyword>
<dbReference type="GO" id="GO:0005096">
    <property type="term" value="F:GTPase activator activity"/>
    <property type="evidence" value="ECO:0007669"/>
    <property type="project" value="InterPro"/>
</dbReference>
<organism evidence="1 2">
    <name type="scientific">Stentor coeruleus</name>
    <dbReference type="NCBI Taxonomy" id="5963"/>
    <lineage>
        <taxon>Eukaryota</taxon>
        <taxon>Sar</taxon>
        <taxon>Alveolata</taxon>
        <taxon>Ciliophora</taxon>
        <taxon>Postciliodesmatophora</taxon>
        <taxon>Heterotrichea</taxon>
        <taxon>Heterotrichida</taxon>
        <taxon>Stentoridae</taxon>
        <taxon>Stentor</taxon>
    </lineage>
</organism>
<dbReference type="Pfam" id="PF13516">
    <property type="entry name" value="LRR_6"/>
    <property type="match status" value="1"/>
</dbReference>
<dbReference type="InterPro" id="IPR027038">
    <property type="entry name" value="RanGap"/>
</dbReference>
<evidence type="ECO:0000313" key="2">
    <source>
        <dbReference type="Proteomes" id="UP000187209"/>
    </source>
</evidence>
<protein>
    <recommendedName>
        <fullName evidence="3">B box-type domain-containing protein</fullName>
    </recommendedName>
</protein>
<evidence type="ECO:0000313" key="1">
    <source>
        <dbReference type="EMBL" id="OMJ67711.1"/>
    </source>
</evidence>
<dbReference type="Proteomes" id="UP000187209">
    <property type="component" value="Unassembled WGS sequence"/>
</dbReference>
<comment type="caution">
    <text evidence="1">The sequence shown here is derived from an EMBL/GenBank/DDBJ whole genome shotgun (WGS) entry which is preliminary data.</text>
</comment>